<dbReference type="Proteomes" id="UP000286134">
    <property type="component" value="Unassembled WGS sequence"/>
</dbReference>
<gene>
    <name evidence="2" type="ORF">OnM2_075015</name>
</gene>
<name>A0A420HIL0_9PEZI</name>
<feature type="compositionally biased region" description="Polar residues" evidence="1">
    <location>
        <begin position="81"/>
        <end position="100"/>
    </location>
</feature>
<dbReference type="OrthoDB" id="5229017at2759"/>
<reference evidence="2 3" key="1">
    <citation type="journal article" date="2018" name="BMC Genomics">
        <title>Comparative genome analyses reveal sequence features reflecting distinct modes of host-adaptation between dicot and monocot powdery mildew.</title>
        <authorList>
            <person name="Wu Y."/>
            <person name="Ma X."/>
            <person name="Pan Z."/>
            <person name="Kale S.D."/>
            <person name="Song Y."/>
            <person name="King H."/>
            <person name="Zhang Q."/>
            <person name="Presley C."/>
            <person name="Deng X."/>
            <person name="Wei C.I."/>
            <person name="Xiao S."/>
        </authorList>
    </citation>
    <scope>NUCLEOTIDE SEQUENCE [LARGE SCALE GENOMIC DNA]</scope>
    <source>
        <strain evidence="2">UMSG2</strain>
    </source>
</reference>
<protein>
    <submittedName>
        <fullName evidence="2">Uncharacterized protein</fullName>
    </submittedName>
</protein>
<dbReference type="AlphaFoldDB" id="A0A420HIL0"/>
<dbReference type="EMBL" id="MCFK01007562">
    <property type="protein sequence ID" value="RKF57271.1"/>
    <property type="molecule type" value="Genomic_DNA"/>
</dbReference>
<comment type="caution">
    <text evidence="2">The sequence shown here is derived from an EMBL/GenBank/DDBJ whole genome shotgun (WGS) entry which is preliminary data.</text>
</comment>
<evidence type="ECO:0000313" key="2">
    <source>
        <dbReference type="EMBL" id="RKF57271.1"/>
    </source>
</evidence>
<organism evidence="2 3">
    <name type="scientific">Erysiphe neolycopersici</name>
    <dbReference type="NCBI Taxonomy" id="212602"/>
    <lineage>
        <taxon>Eukaryota</taxon>
        <taxon>Fungi</taxon>
        <taxon>Dikarya</taxon>
        <taxon>Ascomycota</taxon>
        <taxon>Pezizomycotina</taxon>
        <taxon>Leotiomycetes</taxon>
        <taxon>Erysiphales</taxon>
        <taxon>Erysiphaceae</taxon>
        <taxon>Erysiphe</taxon>
    </lineage>
</organism>
<accession>A0A420HIL0</accession>
<feature type="compositionally biased region" description="Basic and acidic residues" evidence="1">
    <location>
        <begin position="102"/>
        <end position="113"/>
    </location>
</feature>
<evidence type="ECO:0000256" key="1">
    <source>
        <dbReference type="SAM" id="MobiDB-lite"/>
    </source>
</evidence>
<proteinExistence type="predicted"/>
<evidence type="ECO:0000313" key="3">
    <source>
        <dbReference type="Proteomes" id="UP000286134"/>
    </source>
</evidence>
<sequence length="439" mass="49588">MKKGIDQDRSISELIQEIRLANPYEFEPDSPTIPEKALHIIPNSYPSHQIILPESWTESGSSPESLSPIYPPASLISSSILTGDSSPRVVSQDSSESSYNWRRLEGSSDHIPKEGQNSTPHFSPSCGPIAEYYRNERNKKPNNSNNQYHSPYSFYHLGSPNSTRKDFGSGLSRNLNLVSMDDKVSFPEYICDNQASQLKRSRSTTKKIFGENGWLGVSSDEILAPLKRDSEKSSKLRDKTSLMEKLRNKIGEIAEKADLNLSTSFNLQKESLSTVTVSLGPPEQAEIYMEVELMIVYTANTFLMNNFSRGRMSIDSIKKIVDSWKNKGHPGILEFMYDQATQRDLVALNQHNFFFYGKQAKDGLKINSMLCNWKKIATLMAIRTFCNADTIIFRILFDAEQVLEFLGASNTVILRLQQIRNSALKLVKPISAKRSSVRY</sequence>
<keyword evidence="3" id="KW-1185">Reference proteome</keyword>
<feature type="region of interest" description="Disordered" evidence="1">
    <location>
        <begin position="81"/>
        <end position="129"/>
    </location>
</feature>
<dbReference type="STRING" id="212602.A0A420HIL0"/>